<evidence type="ECO:0000256" key="4">
    <source>
        <dbReference type="ARBA" id="ARBA00022840"/>
    </source>
</evidence>
<dbReference type="InterPro" id="IPR041546">
    <property type="entry name" value="ClpA/ClpB_AAA_lid"/>
</dbReference>
<gene>
    <name evidence="10" type="primary">tssH</name>
    <name evidence="10" type="synonym">clpV</name>
    <name evidence="10" type="ORF">ABW286_15520</name>
</gene>
<dbReference type="InterPro" id="IPR027417">
    <property type="entry name" value="P-loop_NTPase"/>
</dbReference>
<keyword evidence="8" id="KW-0175">Coiled coil</keyword>
<dbReference type="InterPro" id="IPR050130">
    <property type="entry name" value="ClpA_ClpB"/>
</dbReference>
<dbReference type="Proteomes" id="UP001554567">
    <property type="component" value="Unassembled WGS sequence"/>
</dbReference>
<protein>
    <submittedName>
        <fullName evidence="10">Type VI secretion system ATPase TssH</fullName>
    </submittedName>
</protein>
<comment type="similarity">
    <text evidence="1 7">Belongs to the ClpA/ClpB family.</text>
</comment>
<evidence type="ECO:0000256" key="7">
    <source>
        <dbReference type="RuleBase" id="RU004432"/>
    </source>
</evidence>
<dbReference type="Pfam" id="PF10431">
    <property type="entry name" value="ClpB_D2-small"/>
    <property type="match status" value="1"/>
</dbReference>
<dbReference type="InterPro" id="IPR017729">
    <property type="entry name" value="ATPase_T6SS_ClpV1"/>
</dbReference>
<evidence type="ECO:0000256" key="6">
    <source>
        <dbReference type="PROSITE-ProRule" id="PRU01251"/>
    </source>
</evidence>
<dbReference type="SMART" id="SM01086">
    <property type="entry name" value="ClpB_D2-small"/>
    <property type="match status" value="1"/>
</dbReference>
<dbReference type="SUPFAM" id="SSF52540">
    <property type="entry name" value="P-loop containing nucleoside triphosphate hydrolases"/>
    <property type="match status" value="2"/>
</dbReference>
<dbReference type="RefSeq" id="WP_367168034.1">
    <property type="nucleotide sequence ID" value="NZ_JBFKZN010000007.1"/>
</dbReference>
<sequence length="905" mass="100038">MAITRQNLFGKLNATLFRSIENATTVCKLRGNPYVELVHWLNQLWQQEESDLRLIARHFEVDFDAMERGFAQALTRLPSGASTISDFSYHIELAIERAWIYASLECFDHHIRSGHLLIAMLTTMELRRALFDISPAFERISLEHLTNDFGYITQTSAEKNEAASEGSAQREGAIPGEASHALAGQKNSAGLAQYTTDLTALAREGKLDPVLGRDHEINTMIDILLRRRQNNPLLTGEAGVGKTAVVEGLAQSVVAGNVPPALSHVRLLTLDVVALSAGASMKGEFEARLKSVLEEAIASPQPVILFIDEVHTLVGAGGAAGTGDAANLLKPALARGQLRTIGATTWSEFKRHIEKDPALTRRFQVLQVNEPDEETAISMLRGLIPMLEKHHGVWIMDEAIQAAVRLSHRYIPARQLPDKAISLLDTACARVAVAQHAPPGELQILKFKTETVQTELSLVEKALHFGKGESNRAILLRENIAEHTEKKELLEQRWQQEKELVSSVIAVRKELQDLAEQGNPDDDQIRQLQSQLCSLEASIHTAQHEQPMIQAEVNSGVIASIVADWTGIPVGQMMKDDIRAVLELPQRLAERVIGQQFALNQVSESIQTARAGLADPRKPIGVFMLVGPSGVGKTETALAIAEQLYGGEQNLITINMSEYQEAHTVSSLKGSPPGYVGYGEGGVLTEAVRRKPYSVVLLDEIEKAHSDVHELFFQVFDKGCMEDGEGRQINFKNTILLLTSNVGSELISSLFTDPDTAPDAESLKKLLQPELLKSFPAAFLGRLAVVPYLPLHQESLQHIVRLHLDRLGERLLQQHGARLHYTDAVVHYIVGQCPVAETGARMLIRFIEQNIVPEMGRLILNSEMAIAGQNIRLEISQKNDIAIIFQQQQEEMKKEEVKTEAEIYE</sequence>
<dbReference type="PROSITE" id="PS00871">
    <property type="entry name" value="CLPAB_2"/>
    <property type="match status" value="1"/>
</dbReference>
<dbReference type="PANTHER" id="PTHR11638:SF184">
    <property type="entry name" value="ATPASE WITH CHAPERONE ACTIVITY"/>
    <property type="match status" value="1"/>
</dbReference>
<dbReference type="PROSITE" id="PS00870">
    <property type="entry name" value="CLPAB_1"/>
    <property type="match status" value="1"/>
</dbReference>
<keyword evidence="11" id="KW-1185">Reference proteome</keyword>
<dbReference type="InterPro" id="IPR036628">
    <property type="entry name" value="Clp_N_dom_sf"/>
</dbReference>
<dbReference type="CDD" id="cd00009">
    <property type="entry name" value="AAA"/>
    <property type="match status" value="1"/>
</dbReference>
<dbReference type="EMBL" id="JBFKZN010000007">
    <property type="protein sequence ID" value="MEW5290576.1"/>
    <property type="molecule type" value="Genomic_DNA"/>
</dbReference>
<dbReference type="InterPro" id="IPR028299">
    <property type="entry name" value="ClpA/B_CS2"/>
</dbReference>
<feature type="domain" description="Clp R" evidence="9">
    <location>
        <begin position="9"/>
        <end position="150"/>
    </location>
</feature>
<dbReference type="PRINTS" id="PR00300">
    <property type="entry name" value="CLPPROTEASEA"/>
</dbReference>
<dbReference type="CDD" id="cd19499">
    <property type="entry name" value="RecA-like_ClpB_Hsp104-like"/>
    <property type="match status" value="1"/>
</dbReference>
<dbReference type="SUPFAM" id="SSF81923">
    <property type="entry name" value="Double Clp-N motif"/>
    <property type="match status" value="1"/>
</dbReference>
<evidence type="ECO:0000256" key="5">
    <source>
        <dbReference type="ARBA" id="ARBA00023186"/>
    </source>
</evidence>
<name>A0ABV3N440_9GAMM</name>
<dbReference type="NCBIfam" id="TIGR03345">
    <property type="entry name" value="VI_ClpV1"/>
    <property type="match status" value="1"/>
</dbReference>
<evidence type="ECO:0000256" key="2">
    <source>
        <dbReference type="ARBA" id="ARBA00022737"/>
    </source>
</evidence>
<dbReference type="InterPro" id="IPR001270">
    <property type="entry name" value="ClpA/B"/>
</dbReference>
<dbReference type="PROSITE" id="PS51903">
    <property type="entry name" value="CLP_R"/>
    <property type="match status" value="1"/>
</dbReference>
<proteinExistence type="inferred from homology"/>
<keyword evidence="2 6" id="KW-0677">Repeat</keyword>
<dbReference type="InterPro" id="IPR018368">
    <property type="entry name" value="ClpA/B_CS1"/>
</dbReference>
<keyword evidence="4 7" id="KW-0067">ATP-binding</keyword>
<dbReference type="Pfam" id="PF17871">
    <property type="entry name" value="AAA_lid_9"/>
    <property type="match status" value="1"/>
</dbReference>
<keyword evidence="3 7" id="KW-0547">Nucleotide-binding</keyword>
<dbReference type="Gene3D" id="1.10.8.60">
    <property type="match status" value="1"/>
</dbReference>
<dbReference type="Pfam" id="PF07724">
    <property type="entry name" value="AAA_2"/>
    <property type="match status" value="1"/>
</dbReference>
<dbReference type="Gene3D" id="3.40.50.300">
    <property type="entry name" value="P-loop containing nucleotide triphosphate hydrolases"/>
    <property type="match status" value="3"/>
</dbReference>
<evidence type="ECO:0000256" key="1">
    <source>
        <dbReference type="ARBA" id="ARBA00008675"/>
    </source>
</evidence>
<dbReference type="PANTHER" id="PTHR11638">
    <property type="entry name" value="ATP-DEPENDENT CLP PROTEASE"/>
    <property type="match status" value="1"/>
</dbReference>
<evidence type="ECO:0000259" key="9">
    <source>
        <dbReference type="PROSITE" id="PS51903"/>
    </source>
</evidence>
<dbReference type="InterPro" id="IPR004176">
    <property type="entry name" value="Clp_R_N"/>
</dbReference>
<dbReference type="Pfam" id="PF00004">
    <property type="entry name" value="AAA"/>
    <property type="match status" value="1"/>
</dbReference>
<organism evidence="10 11">
    <name type="scientific">Erwinia papayae</name>
    <dbReference type="NCBI Taxonomy" id="206499"/>
    <lineage>
        <taxon>Bacteria</taxon>
        <taxon>Pseudomonadati</taxon>
        <taxon>Pseudomonadota</taxon>
        <taxon>Gammaproteobacteria</taxon>
        <taxon>Enterobacterales</taxon>
        <taxon>Erwiniaceae</taxon>
        <taxon>Erwinia</taxon>
    </lineage>
</organism>
<evidence type="ECO:0000256" key="8">
    <source>
        <dbReference type="SAM" id="Coils"/>
    </source>
</evidence>
<evidence type="ECO:0000313" key="10">
    <source>
        <dbReference type="EMBL" id="MEW5290576.1"/>
    </source>
</evidence>
<evidence type="ECO:0000256" key="3">
    <source>
        <dbReference type="ARBA" id="ARBA00022741"/>
    </source>
</evidence>
<keyword evidence="5 7" id="KW-0143">Chaperone</keyword>
<feature type="coiled-coil region" evidence="8">
    <location>
        <begin position="473"/>
        <end position="500"/>
    </location>
</feature>
<dbReference type="Pfam" id="PF02861">
    <property type="entry name" value="Clp_N"/>
    <property type="match status" value="1"/>
</dbReference>
<dbReference type="Gene3D" id="1.10.1780.10">
    <property type="entry name" value="Clp, N-terminal domain"/>
    <property type="match status" value="1"/>
</dbReference>
<reference evidence="10 11" key="1">
    <citation type="submission" date="2024-07" db="EMBL/GenBank/DDBJ databases">
        <authorList>
            <person name="Dulla G.F.J."/>
            <person name="Delorm J.G."/>
        </authorList>
    </citation>
    <scope>NUCLEOTIDE SEQUENCE [LARGE SCALE GENOMIC DNA]</scope>
    <source>
        <strain evidence="10 11">JGD 233</strain>
    </source>
</reference>
<evidence type="ECO:0000313" key="11">
    <source>
        <dbReference type="Proteomes" id="UP001554567"/>
    </source>
</evidence>
<dbReference type="InterPro" id="IPR003593">
    <property type="entry name" value="AAA+_ATPase"/>
</dbReference>
<comment type="caution">
    <text evidence="10">The sequence shown here is derived from an EMBL/GenBank/DDBJ whole genome shotgun (WGS) entry which is preliminary data.</text>
</comment>
<accession>A0ABV3N440</accession>
<dbReference type="SMART" id="SM00382">
    <property type="entry name" value="AAA"/>
    <property type="match status" value="2"/>
</dbReference>
<dbReference type="InterPro" id="IPR003959">
    <property type="entry name" value="ATPase_AAA_core"/>
</dbReference>
<dbReference type="InterPro" id="IPR019489">
    <property type="entry name" value="Clp_ATPase_C"/>
</dbReference>